<dbReference type="InterPro" id="IPR044946">
    <property type="entry name" value="Restrct_endonuc_typeI_TRD_sf"/>
</dbReference>
<evidence type="ECO:0000313" key="6">
    <source>
        <dbReference type="Proteomes" id="UP000494216"/>
    </source>
</evidence>
<proteinExistence type="inferred from homology"/>
<dbReference type="InterPro" id="IPR000055">
    <property type="entry name" value="Restrct_endonuc_typeI_TRD"/>
</dbReference>
<feature type="domain" description="Type I restriction modification DNA specificity" evidence="4">
    <location>
        <begin position="17"/>
        <end position="187"/>
    </location>
</feature>
<dbReference type="Gene3D" id="1.10.287.1120">
    <property type="entry name" value="Bipartite methylase S protein"/>
    <property type="match status" value="1"/>
</dbReference>
<keyword evidence="3" id="KW-0238">DNA-binding</keyword>
<evidence type="ECO:0000313" key="5">
    <source>
        <dbReference type="EMBL" id="CAA9891999.1"/>
    </source>
</evidence>
<dbReference type="SUPFAM" id="SSF116734">
    <property type="entry name" value="DNA methylase specificity domain"/>
    <property type="match status" value="2"/>
</dbReference>
<keyword evidence="6" id="KW-1185">Reference proteome</keyword>
<dbReference type="AlphaFoldDB" id="A0A8S0Y6R7"/>
<sequence length="407" mass="44660">MELRPGYKQTEAGVILEDWDVKQLGEVIEKIVGGGTPSRSIQHYWGGEIPWVTVKDFATFNPRHSQEAITRTGLQNSASHLIPKGTLITSTRMALGKAAVYEVDVAINQDLKALFLKPVLKTQFLHYWFQYHEKIIDDMGSGSTVKGISLPDLKKIEFLLPTRPEQEAIAEALSDADALIESLEQLIIKKRHIKQGAMQQLLSGKKRLPGFSGEWQVKRLGDVVEIVSGGTPKTGVSAYWDGDIKWCTPTDITGTAGKYLSETARTISGVGLANCSARLLPAGALLLCSRATIGEIKIATGAICTNQGFKSLICGKDVSNEYLYYLLLTMKARIVEKAIGSTFLEISKKDAFLLEVSLPPIDEQTAIAQILTDMDAEIAAIEARRDKTRAIKQGMMQALLTGRTRLI</sequence>
<evidence type="ECO:0000256" key="2">
    <source>
        <dbReference type="ARBA" id="ARBA00022747"/>
    </source>
</evidence>
<dbReference type="RefSeq" id="WP_174626802.1">
    <property type="nucleotide sequence ID" value="NZ_CADCXN010000086.1"/>
</dbReference>
<dbReference type="Pfam" id="PF01420">
    <property type="entry name" value="Methylase_S"/>
    <property type="match status" value="2"/>
</dbReference>
<name>A0A8S0Y6R7_9GAMM</name>
<evidence type="ECO:0000256" key="3">
    <source>
        <dbReference type="ARBA" id="ARBA00023125"/>
    </source>
</evidence>
<feature type="domain" description="Type I restriction modification DNA specificity" evidence="4">
    <location>
        <begin position="214"/>
        <end position="384"/>
    </location>
</feature>
<dbReference type="Gene3D" id="3.90.220.20">
    <property type="entry name" value="DNA methylase specificity domains"/>
    <property type="match status" value="2"/>
</dbReference>
<comment type="caution">
    <text evidence="5">The sequence shown here is derived from an EMBL/GenBank/DDBJ whole genome shotgun (WGS) entry which is preliminary data.</text>
</comment>
<dbReference type="CDD" id="cd17285">
    <property type="entry name" value="RMtype1_S_Csp16704I_TRD2-CR2_like"/>
    <property type="match status" value="1"/>
</dbReference>
<protein>
    <submittedName>
        <fullName evidence="5">Type I restriction modification DNA specificity domain protein</fullName>
    </submittedName>
</protein>
<keyword evidence="2" id="KW-0680">Restriction system</keyword>
<dbReference type="InterPro" id="IPR052021">
    <property type="entry name" value="Type-I_RS_S_subunit"/>
</dbReference>
<evidence type="ECO:0000259" key="4">
    <source>
        <dbReference type="Pfam" id="PF01420"/>
    </source>
</evidence>
<dbReference type="Proteomes" id="UP000494216">
    <property type="component" value="Unassembled WGS sequence"/>
</dbReference>
<dbReference type="CDD" id="cd17273">
    <property type="entry name" value="RMtype1_S_EcoJA69PI-TRD1-CR1_like"/>
    <property type="match status" value="1"/>
</dbReference>
<evidence type="ECO:0000256" key="1">
    <source>
        <dbReference type="ARBA" id="ARBA00010923"/>
    </source>
</evidence>
<accession>A0A8S0Y6R7</accession>
<reference evidence="5 6" key="1">
    <citation type="submission" date="2020-02" db="EMBL/GenBank/DDBJ databases">
        <authorList>
            <person name="Hogendoorn C."/>
        </authorList>
    </citation>
    <scope>NUCLEOTIDE SEQUENCE [LARGE SCALE GENOMIC DNA]</scope>
    <source>
        <strain evidence="5">METHB21</strain>
    </source>
</reference>
<dbReference type="PANTHER" id="PTHR30408">
    <property type="entry name" value="TYPE-1 RESTRICTION ENZYME ECOKI SPECIFICITY PROTEIN"/>
    <property type="match status" value="1"/>
</dbReference>
<dbReference type="GO" id="GO:0009307">
    <property type="term" value="P:DNA restriction-modification system"/>
    <property type="evidence" value="ECO:0007669"/>
    <property type="project" value="UniProtKB-KW"/>
</dbReference>
<dbReference type="EMBL" id="CADCXN010000086">
    <property type="protein sequence ID" value="CAA9891999.1"/>
    <property type="molecule type" value="Genomic_DNA"/>
</dbReference>
<comment type="similarity">
    <text evidence="1">Belongs to the type-I restriction system S methylase family.</text>
</comment>
<gene>
    <name evidence="5" type="ORF">METHB2_550018</name>
</gene>
<dbReference type="PANTHER" id="PTHR30408:SF13">
    <property type="entry name" value="TYPE I RESTRICTION ENZYME HINDI SPECIFICITY SUBUNIT"/>
    <property type="match status" value="1"/>
</dbReference>
<organism evidence="5 6">
    <name type="scientific">Candidatus Methylobacter favarea</name>
    <dbReference type="NCBI Taxonomy" id="2707345"/>
    <lineage>
        <taxon>Bacteria</taxon>
        <taxon>Pseudomonadati</taxon>
        <taxon>Pseudomonadota</taxon>
        <taxon>Gammaproteobacteria</taxon>
        <taxon>Methylococcales</taxon>
        <taxon>Methylococcaceae</taxon>
        <taxon>Methylobacter</taxon>
    </lineage>
</organism>
<dbReference type="GO" id="GO:0003677">
    <property type="term" value="F:DNA binding"/>
    <property type="evidence" value="ECO:0007669"/>
    <property type="project" value="UniProtKB-KW"/>
</dbReference>